<dbReference type="Proteomes" id="UP000014387">
    <property type="component" value="Unassembled WGS sequence"/>
</dbReference>
<keyword evidence="2" id="KW-0378">Hydrolase</keyword>
<dbReference type="PANTHER" id="PTHR43240">
    <property type="entry name" value="1,4-DIHYDROXY-2-NAPHTHOYL-COA THIOESTERASE 1"/>
    <property type="match status" value="1"/>
</dbReference>
<name>A0A9W5RDW6_9ACTO</name>
<evidence type="ECO:0000313" key="4">
    <source>
        <dbReference type="EMBL" id="EPD30525.1"/>
    </source>
</evidence>
<dbReference type="AlphaFoldDB" id="A0A9W5RDW6"/>
<dbReference type="InterPro" id="IPR006683">
    <property type="entry name" value="Thioestr_dom"/>
</dbReference>
<organism evidence="4 5">
    <name type="scientific">Gleimia europaea ACS-120-V-Col10b</name>
    <dbReference type="NCBI Taxonomy" id="883069"/>
    <lineage>
        <taxon>Bacteria</taxon>
        <taxon>Bacillati</taxon>
        <taxon>Actinomycetota</taxon>
        <taxon>Actinomycetes</taxon>
        <taxon>Actinomycetales</taxon>
        <taxon>Actinomycetaceae</taxon>
        <taxon>Gleimia</taxon>
    </lineage>
</organism>
<reference evidence="4 5" key="1">
    <citation type="submission" date="2013-05" db="EMBL/GenBank/DDBJ databases">
        <title>The Genome Sequence of Actinomyces europaeus ACS-120-V-COL10B.</title>
        <authorList>
            <consortium name="The Broad Institute Genomics Platform"/>
            <person name="Earl A."/>
            <person name="Ward D."/>
            <person name="Feldgarden M."/>
            <person name="Gevers D."/>
            <person name="Saerens B."/>
            <person name="Vaneechoutte M."/>
            <person name="Walker B."/>
            <person name="Young S."/>
            <person name="Zeng Q."/>
            <person name="Gargeya S."/>
            <person name="Fitzgerald M."/>
            <person name="Haas B."/>
            <person name="Abouelleil A."/>
            <person name="Allen A.W."/>
            <person name="Alvarado L."/>
            <person name="Arachchi H.M."/>
            <person name="Berlin A.M."/>
            <person name="Chapman S.B."/>
            <person name="Gainer-Dewar J."/>
            <person name="Goldberg J."/>
            <person name="Griggs A."/>
            <person name="Gujja S."/>
            <person name="Hansen M."/>
            <person name="Howarth C."/>
            <person name="Imamovic A."/>
            <person name="Ireland A."/>
            <person name="Larimer J."/>
            <person name="McCowan C."/>
            <person name="Murphy C."/>
            <person name="Pearson M."/>
            <person name="Poon T.W."/>
            <person name="Priest M."/>
            <person name="Roberts A."/>
            <person name="Saif S."/>
            <person name="Shea T."/>
            <person name="Sisk P."/>
            <person name="Sykes S."/>
            <person name="Wortman J."/>
            <person name="Nusbaum C."/>
            <person name="Birren B."/>
        </authorList>
    </citation>
    <scope>NUCLEOTIDE SEQUENCE [LARGE SCALE GENOMIC DNA]</scope>
    <source>
        <strain evidence="4 5">ACS-120-V-Col10b</strain>
    </source>
</reference>
<dbReference type="GO" id="GO:0061522">
    <property type="term" value="F:1,4-dihydroxy-2-naphthoyl-CoA thioesterase activity"/>
    <property type="evidence" value="ECO:0007669"/>
    <property type="project" value="TreeGrafter"/>
</dbReference>
<dbReference type="EMBL" id="AGWN01000001">
    <property type="protein sequence ID" value="EPD30525.1"/>
    <property type="molecule type" value="Genomic_DNA"/>
</dbReference>
<dbReference type="CDD" id="cd03443">
    <property type="entry name" value="PaaI_thioesterase"/>
    <property type="match status" value="1"/>
</dbReference>
<accession>A0A9W5RDW6</accession>
<sequence>MHNFDKQTLMARTEMEVIELSADHCVMRMPVDGNRQTAGVLHGGASAALAETAGSLASREQARTFGKEFVAVGVELSIQHIRPAHDGYVTATATAMHLGSTRCVHRVDITDEDGRLVSTALISNQIIKK</sequence>
<comment type="caution">
    <text evidence="4">The sequence shown here is derived from an EMBL/GenBank/DDBJ whole genome shotgun (WGS) entry which is preliminary data.</text>
</comment>
<dbReference type="NCBIfam" id="TIGR00369">
    <property type="entry name" value="unchar_dom_1"/>
    <property type="match status" value="1"/>
</dbReference>
<evidence type="ECO:0000256" key="1">
    <source>
        <dbReference type="ARBA" id="ARBA00008324"/>
    </source>
</evidence>
<proteinExistence type="inferred from homology"/>
<keyword evidence="5" id="KW-1185">Reference proteome</keyword>
<evidence type="ECO:0000259" key="3">
    <source>
        <dbReference type="Pfam" id="PF03061"/>
    </source>
</evidence>
<dbReference type="GO" id="GO:0005829">
    <property type="term" value="C:cytosol"/>
    <property type="evidence" value="ECO:0007669"/>
    <property type="project" value="TreeGrafter"/>
</dbReference>
<dbReference type="SUPFAM" id="SSF54637">
    <property type="entry name" value="Thioesterase/thiol ester dehydrase-isomerase"/>
    <property type="match status" value="1"/>
</dbReference>
<dbReference type="InterPro" id="IPR029069">
    <property type="entry name" value="HotDog_dom_sf"/>
</dbReference>
<comment type="similarity">
    <text evidence="1">Belongs to the thioesterase PaaI family.</text>
</comment>
<dbReference type="Pfam" id="PF03061">
    <property type="entry name" value="4HBT"/>
    <property type="match status" value="1"/>
</dbReference>
<protein>
    <recommendedName>
        <fullName evidence="3">Thioesterase domain-containing protein</fullName>
    </recommendedName>
</protein>
<dbReference type="Gene3D" id="3.10.129.10">
    <property type="entry name" value="Hotdog Thioesterase"/>
    <property type="match status" value="1"/>
</dbReference>
<feature type="domain" description="Thioesterase" evidence="3">
    <location>
        <begin position="39"/>
        <end position="117"/>
    </location>
</feature>
<dbReference type="PANTHER" id="PTHR43240:SF5">
    <property type="entry name" value="1,4-DIHYDROXY-2-NAPHTHOYL-COA THIOESTERASE 1"/>
    <property type="match status" value="1"/>
</dbReference>
<gene>
    <name evidence="4" type="ORF">HMPREF9238_00269</name>
</gene>
<dbReference type="InterPro" id="IPR003736">
    <property type="entry name" value="PAAI_dom"/>
</dbReference>
<evidence type="ECO:0000256" key="2">
    <source>
        <dbReference type="ARBA" id="ARBA00022801"/>
    </source>
</evidence>
<evidence type="ECO:0000313" key="5">
    <source>
        <dbReference type="Proteomes" id="UP000014387"/>
    </source>
</evidence>